<sequence>MAAANRVFIAVLGAGGVGKSFLRQLQAHATRRPSPKLTLCYISTSKKAVFHVDYFRISINTALDALGTSTTTPLELPQVIEYLAAAPGKTVLVDNTSSQDVANKYPVALSRGISINDIFIATTVSGAKVYHKSSVSAGLPLVSTLKDLIDTGDKSLIPEELKTCTNGDDFLEKLSGFNTQIEETKAAAEQAGKVIRFVGIINVPANAVKVRLQEFDRSHPIAATKGSDNIIIFHTKRYGSNPLIMQGAGAGGDATAMGVTADRIKLISPQECVRCRRKG</sequence>
<evidence type="ECO:0000256" key="7">
    <source>
        <dbReference type="ARBA" id="ARBA00022857"/>
    </source>
</evidence>
<evidence type="ECO:0000256" key="9">
    <source>
        <dbReference type="ARBA" id="ARBA00023167"/>
    </source>
</evidence>
<gene>
    <name evidence="13" type="ORF">IF1G_11354</name>
</gene>
<dbReference type="PANTHER" id="PTHR43070">
    <property type="match status" value="1"/>
</dbReference>
<dbReference type="Gene3D" id="3.40.50.720">
    <property type="entry name" value="NAD(P)-binding Rossmann-like Domain"/>
    <property type="match status" value="1"/>
</dbReference>
<dbReference type="GO" id="GO:0004412">
    <property type="term" value="F:homoserine dehydrogenase activity"/>
    <property type="evidence" value="ECO:0007669"/>
    <property type="project" value="UniProtKB-EC"/>
</dbReference>
<evidence type="ECO:0000259" key="11">
    <source>
        <dbReference type="Pfam" id="PF00742"/>
    </source>
</evidence>
<dbReference type="STRING" id="43265.A0A545VIB1"/>
<proteinExistence type="predicted"/>
<dbReference type="GO" id="GO:0009086">
    <property type="term" value="P:methionine biosynthetic process"/>
    <property type="evidence" value="ECO:0007669"/>
    <property type="project" value="UniProtKB-KW"/>
</dbReference>
<dbReference type="GO" id="GO:0050661">
    <property type="term" value="F:NADP binding"/>
    <property type="evidence" value="ECO:0007669"/>
    <property type="project" value="InterPro"/>
</dbReference>
<dbReference type="EC" id="1.1.1.3" evidence="4"/>
<feature type="domain" description="Aspartate/homoserine dehydrogenase NAD-binding" evidence="12">
    <location>
        <begin position="13"/>
        <end position="115"/>
    </location>
</feature>
<dbReference type="SUPFAM" id="SSF51735">
    <property type="entry name" value="NAD(P)-binding Rossmann-fold domains"/>
    <property type="match status" value="1"/>
</dbReference>
<evidence type="ECO:0000313" key="13">
    <source>
        <dbReference type="EMBL" id="TQV89977.1"/>
    </source>
</evidence>
<organism evidence="13 14">
    <name type="scientific">Cordyceps javanica</name>
    <dbReference type="NCBI Taxonomy" id="43265"/>
    <lineage>
        <taxon>Eukaryota</taxon>
        <taxon>Fungi</taxon>
        <taxon>Dikarya</taxon>
        <taxon>Ascomycota</taxon>
        <taxon>Pezizomycotina</taxon>
        <taxon>Sordariomycetes</taxon>
        <taxon>Hypocreomycetidae</taxon>
        <taxon>Hypocreales</taxon>
        <taxon>Cordycipitaceae</taxon>
        <taxon>Cordyceps</taxon>
    </lineage>
</organism>
<dbReference type="Pfam" id="PF00742">
    <property type="entry name" value="Homoserine_dh"/>
    <property type="match status" value="1"/>
</dbReference>
<dbReference type="UniPathway" id="UPA00050">
    <property type="reaction ID" value="UER00063"/>
</dbReference>
<dbReference type="Proteomes" id="UP000315783">
    <property type="component" value="Unassembled WGS sequence"/>
</dbReference>
<evidence type="ECO:0000259" key="12">
    <source>
        <dbReference type="Pfam" id="PF03447"/>
    </source>
</evidence>
<dbReference type="PANTHER" id="PTHR43070:SF5">
    <property type="entry name" value="HOMOSERINE DEHYDROGENASE"/>
    <property type="match status" value="1"/>
</dbReference>
<dbReference type="InterPro" id="IPR001342">
    <property type="entry name" value="HDH_cat"/>
</dbReference>
<evidence type="ECO:0000256" key="6">
    <source>
        <dbReference type="ARBA" id="ARBA00022697"/>
    </source>
</evidence>
<keyword evidence="8" id="KW-0560">Oxidoreductase</keyword>
<dbReference type="InterPro" id="IPR011147">
    <property type="entry name" value="Bifunc_Aspkin/hSer_DH"/>
</dbReference>
<dbReference type="EMBL" id="SPUK01000048">
    <property type="protein sequence ID" value="TQV89977.1"/>
    <property type="molecule type" value="Genomic_DNA"/>
</dbReference>
<protein>
    <recommendedName>
        <fullName evidence="4">homoserine dehydrogenase</fullName>
        <ecNumber evidence="4">1.1.1.3</ecNumber>
    </recommendedName>
</protein>
<comment type="cofactor">
    <cofactor evidence="1">
        <name>a metal cation</name>
        <dbReference type="ChEBI" id="CHEBI:25213"/>
    </cofactor>
</comment>
<evidence type="ECO:0000313" key="14">
    <source>
        <dbReference type="Proteomes" id="UP000315783"/>
    </source>
</evidence>
<evidence type="ECO:0000256" key="5">
    <source>
        <dbReference type="ARBA" id="ARBA00022605"/>
    </source>
</evidence>
<dbReference type="OrthoDB" id="67851at2759"/>
<name>A0A545VIB1_9HYPO</name>
<dbReference type="UniPathway" id="UPA00051">
    <property type="reaction ID" value="UER00465"/>
</dbReference>
<reference evidence="13 14" key="1">
    <citation type="journal article" date="2019" name="Appl. Microbiol. Biotechnol.">
        <title>Genome sequence of Isaria javanica and comparative genome analysis insights into family S53 peptidase evolution in fungal entomopathogens.</title>
        <authorList>
            <person name="Lin R."/>
            <person name="Zhang X."/>
            <person name="Xin B."/>
            <person name="Zou M."/>
            <person name="Gao Y."/>
            <person name="Qin F."/>
            <person name="Hu Q."/>
            <person name="Xie B."/>
            <person name="Cheng X."/>
        </authorList>
    </citation>
    <scope>NUCLEOTIDE SEQUENCE [LARGE SCALE GENOMIC DNA]</scope>
    <source>
        <strain evidence="13 14">IJ1G</strain>
    </source>
</reference>
<dbReference type="AlphaFoldDB" id="A0A545VIB1"/>
<keyword evidence="7" id="KW-0521">NADP</keyword>
<keyword evidence="5" id="KW-0028">Amino-acid biosynthesis</keyword>
<dbReference type="SUPFAM" id="SSF55347">
    <property type="entry name" value="Glyceraldehyde-3-phosphate dehydrogenase-like, C-terminal domain"/>
    <property type="match status" value="1"/>
</dbReference>
<dbReference type="Pfam" id="PF03447">
    <property type="entry name" value="NAD_binding_3"/>
    <property type="match status" value="1"/>
</dbReference>
<dbReference type="Gene3D" id="3.30.360.10">
    <property type="entry name" value="Dihydrodipicolinate Reductase, domain 2"/>
    <property type="match status" value="1"/>
</dbReference>
<comment type="pathway">
    <text evidence="2">Amino-acid biosynthesis; L-threonine biosynthesis; L-threonine from L-aspartate: step 3/5.</text>
</comment>
<comment type="pathway">
    <text evidence="3">Amino-acid biosynthesis; L-methionine biosynthesis via de novo pathway; L-homoserine from L-aspartate: step 3/3.</text>
</comment>
<accession>A0A545VIB1</accession>
<evidence type="ECO:0000256" key="3">
    <source>
        <dbReference type="ARBA" id="ARBA00005062"/>
    </source>
</evidence>
<keyword evidence="6" id="KW-0791">Threonine biosynthesis</keyword>
<comment type="catalytic activity">
    <reaction evidence="10">
        <text>L-homoserine + NADP(+) = L-aspartate 4-semialdehyde + NADPH + H(+)</text>
        <dbReference type="Rhea" id="RHEA:15761"/>
        <dbReference type="ChEBI" id="CHEBI:15378"/>
        <dbReference type="ChEBI" id="CHEBI:57476"/>
        <dbReference type="ChEBI" id="CHEBI:57783"/>
        <dbReference type="ChEBI" id="CHEBI:58349"/>
        <dbReference type="ChEBI" id="CHEBI:537519"/>
        <dbReference type="EC" id="1.1.1.3"/>
    </reaction>
    <physiologicalReaction direction="right-to-left" evidence="10">
        <dbReference type="Rhea" id="RHEA:15763"/>
    </physiologicalReaction>
</comment>
<dbReference type="GO" id="GO:0009090">
    <property type="term" value="P:homoserine biosynthetic process"/>
    <property type="evidence" value="ECO:0007669"/>
    <property type="project" value="TreeGrafter"/>
</dbReference>
<keyword evidence="9" id="KW-0486">Methionine biosynthesis</keyword>
<dbReference type="InterPro" id="IPR005106">
    <property type="entry name" value="Asp/hSer_DH_NAD-bd"/>
</dbReference>
<feature type="domain" description="Homoserine dehydrogenase catalytic" evidence="11">
    <location>
        <begin position="180"/>
        <end position="262"/>
    </location>
</feature>
<evidence type="ECO:0000256" key="1">
    <source>
        <dbReference type="ARBA" id="ARBA00001920"/>
    </source>
</evidence>
<evidence type="ECO:0000256" key="10">
    <source>
        <dbReference type="ARBA" id="ARBA00048841"/>
    </source>
</evidence>
<dbReference type="GO" id="GO:0009088">
    <property type="term" value="P:threonine biosynthetic process"/>
    <property type="evidence" value="ECO:0007669"/>
    <property type="project" value="UniProtKB-UniPathway"/>
</dbReference>
<keyword evidence="14" id="KW-1185">Reference proteome</keyword>
<evidence type="ECO:0000256" key="8">
    <source>
        <dbReference type="ARBA" id="ARBA00023002"/>
    </source>
</evidence>
<evidence type="ECO:0000256" key="4">
    <source>
        <dbReference type="ARBA" id="ARBA00013213"/>
    </source>
</evidence>
<evidence type="ECO:0000256" key="2">
    <source>
        <dbReference type="ARBA" id="ARBA00005056"/>
    </source>
</evidence>
<dbReference type="InterPro" id="IPR036291">
    <property type="entry name" value="NAD(P)-bd_dom_sf"/>
</dbReference>
<comment type="caution">
    <text evidence="13">The sequence shown here is derived from an EMBL/GenBank/DDBJ whole genome shotgun (WGS) entry which is preliminary data.</text>
</comment>